<reference evidence="4" key="1">
    <citation type="submission" date="2014-05" db="EMBL/GenBank/DDBJ databases">
        <title>The transcriptome of the halophilic microalga Tetraselmis sp. GSL018 isolated from the Great Salt Lake, Utah.</title>
        <authorList>
            <person name="Jinkerson R.E."/>
            <person name="D'Adamo S."/>
            <person name="Posewitz M.C."/>
        </authorList>
    </citation>
    <scope>NUCLEOTIDE SEQUENCE</scope>
    <source>
        <strain evidence="4">GSL018</strain>
    </source>
</reference>
<keyword evidence="1" id="KW-0547">Nucleotide-binding</keyword>
<organism evidence="4">
    <name type="scientific">Tetraselmis sp. GSL018</name>
    <dbReference type="NCBI Taxonomy" id="582737"/>
    <lineage>
        <taxon>Eukaryota</taxon>
        <taxon>Viridiplantae</taxon>
        <taxon>Chlorophyta</taxon>
        <taxon>core chlorophytes</taxon>
        <taxon>Chlorodendrophyceae</taxon>
        <taxon>Chlorodendrales</taxon>
        <taxon>Chlorodendraceae</taxon>
        <taxon>Tetraselmis</taxon>
    </lineage>
</organism>
<dbReference type="GO" id="GO:0005524">
    <property type="term" value="F:ATP binding"/>
    <property type="evidence" value="ECO:0007669"/>
    <property type="project" value="UniProtKB-KW"/>
</dbReference>
<dbReference type="InterPro" id="IPR013126">
    <property type="entry name" value="Hsp_70_fam"/>
</dbReference>
<dbReference type="EMBL" id="GBEZ01010535">
    <property type="protein sequence ID" value="JAC75148.1"/>
    <property type="molecule type" value="Transcribed_RNA"/>
</dbReference>
<dbReference type="Gene3D" id="3.90.640.10">
    <property type="entry name" value="Actin, Chain A, domain 4"/>
    <property type="match status" value="1"/>
</dbReference>
<feature type="compositionally biased region" description="Basic residues" evidence="3">
    <location>
        <begin position="142"/>
        <end position="164"/>
    </location>
</feature>
<dbReference type="Pfam" id="PF00012">
    <property type="entry name" value="HSP70"/>
    <property type="match status" value="1"/>
</dbReference>
<accession>A0A061RT88</accession>
<dbReference type="GO" id="GO:0140662">
    <property type="term" value="F:ATP-dependent protein folding chaperone"/>
    <property type="evidence" value="ECO:0007669"/>
    <property type="project" value="InterPro"/>
</dbReference>
<dbReference type="Gene3D" id="3.30.420.40">
    <property type="match status" value="1"/>
</dbReference>
<dbReference type="PANTHER" id="PTHR45639:SF28">
    <property type="entry name" value="HEAT SHOCK PROTEIN-LIKE PROTEIN"/>
    <property type="match status" value="1"/>
</dbReference>
<feature type="region of interest" description="Disordered" evidence="3">
    <location>
        <begin position="139"/>
        <end position="164"/>
    </location>
</feature>
<dbReference type="SUPFAM" id="SSF53067">
    <property type="entry name" value="Actin-like ATPase domain"/>
    <property type="match status" value="1"/>
</dbReference>
<gene>
    <name evidence="4" type="ORF">TSPGSL018_23926</name>
</gene>
<dbReference type="InterPro" id="IPR018181">
    <property type="entry name" value="Heat_shock_70_CS"/>
</dbReference>
<dbReference type="InterPro" id="IPR043129">
    <property type="entry name" value="ATPase_NBD"/>
</dbReference>
<dbReference type="GO" id="GO:0005829">
    <property type="term" value="C:cytosol"/>
    <property type="evidence" value="ECO:0007669"/>
    <property type="project" value="TreeGrafter"/>
</dbReference>
<evidence type="ECO:0000256" key="2">
    <source>
        <dbReference type="ARBA" id="ARBA00022840"/>
    </source>
</evidence>
<keyword evidence="2" id="KW-0067">ATP-binding</keyword>
<evidence type="ECO:0000313" key="4">
    <source>
        <dbReference type="EMBL" id="JAC75148.1"/>
    </source>
</evidence>
<protein>
    <submittedName>
        <fullName evidence="4">Heat shock protein 70</fullName>
    </submittedName>
</protein>
<proteinExistence type="predicted"/>
<keyword evidence="4" id="KW-0346">Stress response</keyword>
<dbReference type="AlphaFoldDB" id="A0A061RT88"/>
<evidence type="ECO:0000256" key="1">
    <source>
        <dbReference type="ARBA" id="ARBA00022741"/>
    </source>
</evidence>
<sequence>MDCAIASEFQAICRDAHGVTLAPGTRAWNRLLIESEKVKRTLSTIAETFTVLECVGDDERDIKLTMSQARFEELCADQRRELCSLVEAALSEAGVAPEAVSTVELVGGATRVPWVRKAAAGQLSSATWWTARPALPSAPRSWARRRSSRPRLRMGSRTRQPCRS</sequence>
<evidence type="ECO:0000256" key="3">
    <source>
        <dbReference type="SAM" id="MobiDB-lite"/>
    </source>
</evidence>
<dbReference type="PROSITE" id="PS01036">
    <property type="entry name" value="HSP70_3"/>
    <property type="match status" value="1"/>
</dbReference>
<dbReference type="PANTHER" id="PTHR45639">
    <property type="entry name" value="HSC70CB, ISOFORM G-RELATED"/>
    <property type="match status" value="1"/>
</dbReference>
<dbReference type="GO" id="GO:0005634">
    <property type="term" value="C:nucleus"/>
    <property type="evidence" value="ECO:0007669"/>
    <property type="project" value="TreeGrafter"/>
</dbReference>
<name>A0A061RT88_9CHLO</name>